<dbReference type="Proteomes" id="UP000028533">
    <property type="component" value="Unassembled WGS sequence"/>
</dbReference>
<comment type="similarity">
    <text evidence="9">Belongs to the peroxiredoxin family. BCP/PrxQ subfamily.</text>
</comment>
<dbReference type="InterPro" id="IPR050924">
    <property type="entry name" value="Peroxiredoxin_BCP/PrxQ"/>
</dbReference>
<evidence type="ECO:0000256" key="9">
    <source>
        <dbReference type="ARBA" id="ARBA00038489"/>
    </source>
</evidence>
<evidence type="ECO:0000259" key="12">
    <source>
        <dbReference type="PROSITE" id="PS51352"/>
    </source>
</evidence>
<dbReference type="Gene3D" id="3.40.30.10">
    <property type="entry name" value="Glutaredoxin"/>
    <property type="match status" value="1"/>
</dbReference>
<sequence>MKNYQLKDHKNNLVELNNLVGAKGLVLFFYPKAKTSLCTLEVIEYQKHLDQFKALGFNVVGVSQDEPNKNDEFCCEQNLSFLLLSDLNKDLVKEFNLTSETIILDNEPFVKYERSTFVLDNQLNLVKEFRNVDHIEHVNDLLEYLKKND</sequence>
<proteinExistence type="inferred from homology"/>
<evidence type="ECO:0000313" key="14">
    <source>
        <dbReference type="Proteomes" id="UP000028533"/>
    </source>
</evidence>
<protein>
    <recommendedName>
        <fullName evidence="2">thioredoxin-dependent peroxiredoxin</fullName>
        <ecNumber evidence="2">1.11.1.24</ecNumber>
    </recommendedName>
    <alternativeName>
        <fullName evidence="10">Bacterioferritin comigratory protein</fullName>
    </alternativeName>
    <alternativeName>
        <fullName evidence="8">Thioredoxin peroxidase</fullName>
    </alternativeName>
</protein>
<dbReference type="GO" id="GO:0005737">
    <property type="term" value="C:cytoplasm"/>
    <property type="evidence" value="ECO:0007669"/>
    <property type="project" value="TreeGrafter"/>
</dbReference>
<dbReference type="SUPFAM" id="SSF52833">
    <property type="entry name" value="Thioredoxin-like"/>
    <property type="match status" value="1"/>
</dbReference>
<reference evidence="13 14" key="1">
    <citation type="submission" date="2014-02" db="EMBL/GenBank/DDBJ databases">
        <title>Genome sequence of Mycoplasma capricolum subsp. capricolum strain 14232.</title>
        <authorList>
            <person name="Sirand-Pugnet P."/>
            <person name="Breton M."/>
            <person name="Dordet-Frisoni E."/>
            <person name="Baranowski E."/>
            <person name="Barre A."/>
            <person name="Couture C."/>
            <person name="Dupuy V."/>
            <person name="Gaurivaud P."/>
            <person name="Jacob D."/>
            <person name="Lemaitre C."/>
            <person name="Manso-Silvan L."/>
            <person name="Nikolski M."/>
            <person name="Nouvel L.-X."/>
            <person name="Poumarat F."/>
            <person name="Tardy F."/>
            <person name="Thebault P."/>
            <person name="Theil S."/>
            <person name="Citti C."/>
            <person name="Thiaucourt F."/>
            <person name="Blanchard A."/>
        </authorList>
    </citation>
    <scope>NUCLEOTIDE SEQUENCE [LARGE SCALE GENOMIC DNA]</scope>
    <source>
        <strain evidence="13 14">14232</strain>
    </source>
</reference>
<comment type="catalytic activity">
    <reaction evidence="11">
        <text>a hydroperoxide + [thioredoxin]-dithiol = an alcohol + [thioredoxin]-disulfide + H2O</text>
        <dbReference type="Rhea" id="RHEA:62620"/>
        <dbReference type="Rhea" id="RHEA-COMP:10698"/>
        <dbReference type="Rhea" id="RHEA-COMP:10700"/>
        <dbReference type="ChEBI" id="CHEBI:15377"/>
        <dbReference type="ChEBI" id="CHEBI:29950"/>
        <dbReference type="ChEBI" id="CHEBI:30879"/>
        <dbReference type="ChEBI" id="CHEBI:35924"/>
        <dbReference type="ChEBI" id="CHEBI:50058"/>
        <dbReference type="EC" id="1.11.1.24"/>
    </reaction>
</comment>
<dbReference type="PANTHER" id="PTHR42801">
    <property type="entry name" value="THIOREDOXIN-DEPENDENT PEROXIDE REDUCTASE"/>
    <property type="match status" value="1"/>
</dbReference>
<dbReference type="AlphaFoldDB" id="A0A084ENI5"/>
<dbReference type="PROSITE" id="PS51352">
    <property type="entry name" value="THIOREDOXIN_2"/>
    <property type="match status" value="1"/>
</dbReference>
<comment type="caution">
    <text evidence="13">The sequence shown here is derived from an EMBL/GenBank/DDBJ whole genome shotgun (WGS) entry which is preliminary data.</text>
</comment>
<dbReference type="RefSeq" id="WP_036431660.1">
    <property type="nucleotide sequence ID" value="NZ_JFDO01000014.1"/>
</dbReference>
<comment type="function">
    <text evidence="1">Thiol-specific peroxidase that catalyzes the reduction of hydrogen peroxide and organic hydroperoxides to water and alcohols, respectively. Plays a role in cell protection against oxidative stress by detoxifying peroxides and as sensor of hydrogen peroxide-mediated signaling events.</text>
</comment>
<dbReference type="GO" id="GO:0034599">
    <property type="term" value="P:cellular response to oxidative stress"/>
    <property type="evidence" value="ECO:0007669"/>
    <property type="project" value="TreeGrafter"/>
</dbReference>
<keyword evidence="6" id="KW-1015">Disulfide bond</keyword>
<feature type="domain" description="Thioredoxin" evidence="12">
    <location>
        <begin position="1"/>
        <end position="149"/>
    </location>
</feature>
<dbReference type="PANTHER" id="PTHR42801:SF4">
    <property type="entry name" value="AHPC_TSA FAMILY PROTEIN"/>
    <property type="match status" value="1"/>
</dbReference>
<keyword evidence="3" id="KW-0575">Peroxidase</keyword>
<dbReference type="GO" id="GO:0045454">
    <property type="term" value="P:cell redox homeostasis"/>
    <property type="evidence" value="ECO:0007669"/>
    <property type="project" value="TreeGrafter"/>
</dbReference>
<dbReference type="EC" id="1.11.1.24" evidence="2"/>
<dbReference type="Pfam" id="PF00578">
    <property type="entry name" value="AhpC-TSA"/>
    <property type="match status" value="1"/>
</dbReference>
<evidence type="ECO:0000256" key="3">
    <source>
        <dbReference type="ARBA" id="ARBA00022559"/>
    </source>
</evidence>
<dbReference type="CDD" id="cd03017">
    <property type="entry name" value="PRX_BCP"/>
    <property type="match status" value="1"/>
</dbReference>
<dbReference type="InterPro" id="IPR013766">
    <property type="entry name" value="Thioredoxin_domain"/>
</dbReference>
<dbReference type="InterPro" id="IPR000866">
    <property type="entry name" value="AhpC/TSA"/>
</dbReference>
<evidence type="ECO:0000256" key="7">
    <source>
        <dbReference type="ARBA" id="ARBA00023284"/>
    </source>
</evidence>
<evidence type="ECO:0000256" key="5">
    <source>
        <dbReference type="ARBA" id="ARBA00023002"/>
    </source>
</evidence>
<dbReference type="EMBL" id="JFDO01000014">
    <property type="protein sequence ID" value="KEZ19527.1"/>
    <property type="molecule type" value="Genomic_DNA"/>
</dbReference>
<name>A0A084ENI5_MYCCA</name>
<evidence type="ECO:0000256" key="8">
    <source>
        <dbReference type="ARBA" id="ARBA00032824"/>
    </source>
</evidence>
<dbReference type="InterPro" id="IPR036249">
    <property type="entry name" value="Thioredoxin-like_sf"/>
</dbReference>
<gene>
    <name evidence="13" type="primary">bcp</name>
    <name evidence="13" type="ORF">MCAPa_3520</name>
</gene>
<evidence type="ECO:0000256" key="6">
    <source>
        <dbReference type="ARBA" id="ARBA00023157"/>
    </source>
</evidence>
<evidence type="ECO:0000313" key="13">
    <source>
        <dbReference type="EMBL" id="KEZ19527.1"/>
    </source>
</evidence>
<organism evidence="13 14">
    <name type="scientific">Mycoplasma capricolum subsp. capricolum 14232</name>
    <dbReference type="NCBI Taxonomy" id="1188238"/>
    <lineage>
        <taxon>Bacteria</taxon>
        <taxon>Bacillati</taxon>
        <taxon>Mycoplasmatota</taxon>
        <taxon>Mollicutes</taxon>
        <taxon>Mycoplasmataceae</taxon>
        <taxon>Mycoplasma</taxon>
    </lineage>
</organism>
<keyword evidence="4" id="KW-0049">Antioxidant</keyword>
<evidence type="ECO:0000256" key="4">
    <source>
        <dbReference type="ARBA" id="ARBA00022862"/>
    </source>
</evidence>
<dbReference type="GO" id="GO:0008379">
    <property type="term" value="F:thioredoxin peroxidase activity"/>
    <property type="evidence" value="ECO:0007669"/>
    <property type="project" value="TreeGrafter"/>
</dbReference>
<evidence type="ECO:0000256" key="10">
    <source>
        <dbReference type="ARBA" id="ARBA00041373"/>
    </source>
</evidence>
<keyword evidence="5" id="KW-0560">Oxidoreductase</keyword>
<accession>A0A084ENI5</accession>
<keyword evidence="7" id="KW-0676">Redox-active center</keyword>
<evidence type="ECO:0000256" key="11">
    <source>
        <dbReference type="ARBA" id="ARBA00049091"/>
    </source>
</evidence>
<evidence type="ECO:0000256" key="2">
    <source>
        <dbReference type="ARBA" id="ARBA00013017"/>
    </source>
</evidence>
<evidence type="ECO:0000256" key="1">
    <source>
        <dbReference type="ARBA" id="ARBA00003330"/>
    </source>
</evidence>